<evidence type="ECO:0000256" key="4">
    <source>
        <dbReference type="ARBA" id="ARBA00023136"/>
    </source>
</evidence>
<sequence>MATIILIMVEIITDPGVRFQRALKQKDWARPLFVFLIATGITATVVFYLYIVPNPDLILARLADRGLTPEQIDEVATRLTSTEGLVFSVIQSLIATAIRIFITTLFFFLTLILLEQKQRFVDVLTITTNASLIGIVGYLIRTPLLIITRREPATGFGLLVSETNTFLARFLYRLDLFAGWEVTILILGLALLTRSDWRRLAVIIIPCWILYNLVMAHITSRL</sequence>
<proteinExistence type="predicted"/>
<comment type="caution">
    <text evidence="7">The sequence shown here is derived from an EMBL/GenBank/DDBJ whole genome shotgun (WGS) entry which is preliminary data.</text>
</comment>
<accession>A0A660SLC1</accession>
<gene>
    <name evidence="7" type="ORF">DRP53_02030</name>
</gene>
<evidence type="ECO:0000256" key="1">
    <source>
        <dbReference type="ARBA" id="ARBA00004141"/>
    </source>
</evidence>
<feature type="transmembrane region" description="Helical" evidence="5">
    <location>
        <begin position="170"/>
        <end position="193"/>
    </location>
</feature>
<protein>
    <recommendedName>
        <fullName evidence="6">Yip1 domain-containing protein</fullName>
    </recommendedName>
</protein>
<evidence type="ECO:0000313" key="7">
    <source>
        <dbReference type="EMBL" id="RKX71292.1"/>
    </source>
</evidence>
<feature type="transmembrane region" description="Helical" evidence="5">
    <location>
        <begin position="120"/>
        <end position="140"/>
    </location>
</feature>
<keyword evidence="2 5" id="KW-0812">Transmembrane</keyword>
<feature type="transmembrane region" description="Helical" evidence="5">
    <location>
        <begin position="89"/>
        <end position="113"/>
    </location>
</feature>
<name>A0A660SLC1_UNCW3</name>
<evidence type="ECO:0000256" key="5">
    <source>
        <dbReference type="SAM" id="Phobius"/>
    </source>
</evidence>
<evidence type="ECO:0000259" key="6">
    <source>
        <dbReference type="Pfam" id="PF04893"/>
    </source>
</evidence>
<keyword evidence="3 5" id="KW-1133">Transmembrane helix</keyword>
<dbReference type="EMBL" id="QNBE01000012">
    <property type="protein sequence ID" value="RKX71292.1"/>
    <property type="molecule type" value="Genomic_DNA"/>
</dbReference>
<evidence type="ECO:0000256" key="3">
    <source>
        <dbReference type="ARBA" id="ARBA00022989"/>
    </source>
</evidence>
<dbReference type="Pfam" id="PF04893">
    <property type="entry name" value="Yip1"/>
    <property type="match status" value="1"/>
</dbReference>
<dbReference type="InterPro" id="IPR006977">
    <property type="entry name" value="Yip1_dom"/>
</dbReference>
<evidence type="ECO:0000313" key="8">
    <source>
        <dbReference type="Proteomes" id="UP000268469"/>
    </source>
</evidence>
<feature type="transmembrane region" description="Helical" evidence="5">
    <location>
        <begin position="200"/>
        <end position="219"/>
    </location>
</feature>
<evidence type="ECO:0000256" key="2">
    <source>
        <dbReference type="ARBA" id="ARBA00022692"/>
    </source>
</evidence>
<dbReference type="Proteomes" id="UP000268469">
    <property type="component" value="Unassembled WGS sequence"/>
</dbReference>
<comment type="subcellular location">
    <subcellularLocation>
        <location evidence="1">Membrane</location>
        <topology evidence="1">Multi-pass membrane protein</topology>
    </subcellularLocation>
</comment>
<dbReference type="GO" id="GO:0016020">
    <property type="term" value="C:membrane"/>
    <property type="evidence" value="ECO:0007669"/>
    <property type="project" value="UniProtKB-SubCell"/>
</dbReference>
<keyword evidence="4 5" id="KW-0472">Membrane</keyword>
<feature type="transmembrane region" description="Helical" evidence="5">
    <location>
        <begin position="28"/>
        <end position="51"/>
    </location>
</feature>
<feature type="domain" description="Yip1" evidence="6">
    <location>
        <begin position="10"/>
        <end position="214"/>
    </location>
</feature>
<reference evidence="7 8" key="1">
    <citation type="submission" date="2018-06" db="EMBL/GenBank/DDBJ databases">
        <title>Extensive metabolic versatility and redundancy in microbially diverse, dynamic hydrothermal sediments.</title>
        <authorList>
            <person name="Dombrowski N."/>
            <person name="Teske A."/>
            <person name="Baker B.J."/>
        </authorList>
    </citation>
    <scope>NUCLEOTIDE SEQUENCE [LARGE SCALE GENOMIC DNA]</scope>
    <source>
        <strain evidence="7">B36_G15</strain>
    </source>
</reference>
<dbReference type="AlphaFoldDB" id="A0A660SLC1"/>
<organism evidence="7 8">
    <name type="scientific">candidate division WOR-3 bacterium</name>
    <dbReference type="NCBI Taxonomy" id="2052148"/>
    <lineage>
        <taxon>Bacteria</taxon>
        <taxon>Bacteria division WOR-3</taxon>
    </lineage>
</organism>